<evidence type="ECO:0008006" key="4">
    <source>
        <dbReference type="Google" id="ProtNLM"/>
    </source>
</evidence>
<name>A0A840I1N8_9PROT</name>
<protein>
    <recommendedName>
        <fullName evidence="4">DUF3667 domain-containing protein</fullName>
    </recommendedName>
</protein>
<feature type="transmembrane region" description="Helical" evidence="1">
    <location>
        <begin position="207"/>
        <end position="232"/>
    </location>
</feature>
<dbReference type="EMBL" id="JACHOB010000002">
    <property type="protein sequence ID" value="MBB4658667.1"/>
    <property type="molecule type" value="Genomic_DNA"/>
</dbReference>
<keyword evidence="3" id="KW-1185">Reference proteome</keyword>
<dbReference type="RefSeq" id="WP_183816845.1">
    <property type="nucleotide sequence ID" value="NZ_JACHOB010000002.1"/>
</dbReference>
<proteinExistence type="predicted"/>
<reference evidence="2 3" key="1">
    <citation type="submission" date="2020-08" db="EMBL/GenBank/DDBJ databases">
        <title>Genomic Encyclopedia of Type Strains, Phase IV (KMG-IV): sequencing the most valuable type-strain genomes for metagenomic binning, comparative biology and taxonomic classification.</title>
        <authorList>
            <person name="Goeker M."/>
        </authorList>
    </citation>
    <scope>NUCLEOTIDE SEQUENCE [LARGE SCALE GENOMIC DNA]</scope>
    <source>
        <strain evidence="2 3">DSM 102850</strain>
    </source>
</reference>
<comment type="caution">
    <text evidence="2">The sequence shown here is derived from an EMBL/GenBank/DDBJ whole genome shotgun (WGS) entry which is preliminary data.</text>
</comment>
<feature type="transmembrane region" description="Helical" evidence="1">
    <location>
        <begin position="144"/>
        <end position="166"/>
    </location>
</feature>
<accession>A0A840I1N8</accession>
<evidence type="ECO:0000313" key="3">
    <source>
        <dbReference type="Proteomes" id="UP000563524"/>
    </source>
</evidence>
<feature type="transmembrane region" description="Helical" evidence="1">
    <location>
        <begin position="55"/>
        <end position="72"/>
    </location>
</feature>
<dbReference type="Proteomes" id="UP000563524">
    <property type="component" value="Unassembled WGS sequence"/>
</dbReference>
<keyword evidence="1" id="KW-0472">Membrane</keyword>
<dbReference type="AlphaFoldDB" id="A0A840I1N8"/>
<keyword evidence="1" id="KW-1133">Transmembrane helix</keyword>
<sequence>MDAGRRTLGADAMVEDVFGLNLRGLKTIRDMFVRPARVYAAARTQDWGGRYTPSIRLLFFILTAMAFFRFVWANEDGAFFKEFSAGFAKGAGAATETEMVDNLKTFLASYAASLPLAFVILHGLTSMVLRVWGHGTEAVLRLRLHLLTLVPSSIVSLLLLLAIPLVDPRFSAAYGLSTIGVSFFFDTLTAGRGGVAGKSGAERWSRAVLFGGVALFVSTAASVAAFLTGILISGFQEGFAAPQ</sequence>
<keyword evidence="1" id="KW-0812">Transmembrane</keyword>
<organism evidence="2 3">
    <name type="scientific">Parvularcula dongshanensis</name>
    <dbReference type="NCBI Taxonomy" id="1173995"/>
    <lineage>
        <taxon>Bacteria</taxon>
        <taxon>Pseudomonadati</taxon>
        <taxon>Pseudomonadota</taxon>
        <taxon>Alphaproteobacteria</taxon>
        <taxon>Parvularculales</taxon>
        <taxon>Parvularculaceae</taxon>
        <taxon>Parvularcula</taxon>
    </lineage>
</organism>
<feature type="transmembrane region" description="Helical" evidence="1">
    <location>
        <begin position="107"/>
        <end position="132"/>
    </location>
</feature>
<evidence type="ECO:0000313" key="2">
    <source>
        <dbReference type="EMBL" id="MBB4658667.1"/>
    </source>
</evidence>
<gene>
    <name evidence="2" type="ORF">GGQ59_001181</name>
</gene>
<feature type="transmembrane region" description="Helical" evidence="1">
    <location>
        <begin position="172"/>
        <end position="195"/>
    </location>
</feature>
<evidence type="ECO:0000256" key="1">
    <source>
        <dbReference type="SAM" id="Phobius"/>
    </source>
</evidence>